<evidence type="ECO:0000313" key="2">
    <source>
        <dbReference type="Proteomes" id="UP001341840"/>
    </source>
</evidence>
<evidence type="ECO:0000313" key="1">
    <source>
        <dbReference type="EMBL" id="MED6163654.1"/>
    </source>
</evidence>
<keyword evidence="2" id="KW-1185">Reference proteome</keyword>
<accession>A0ABU6UR96</accession>
<reference evidence="1 2" key="1">
    <citation type="journal article" date="2023" name="Plants (Basel)">
        <title>Bridging the Gap: Combining Genomics and Transcriptomics Approaches to Understand Stylosanthes scabra, an Orphan Legume from the Brazilian Caatinga.</title>
        <authorList>
            <person name="Ferreira-Neto J.R.C."/>
            <person name="da Silva M.D."/>
            <person name="Binneck E."/>
            <person name="de Melo N.F."/>
            <person name="da Silva R.H."/>
            <person name="de Melo A.L.T.M."/>
            <person name="Pandolfi V."/>
            <person name="Bustamante F.O."/>
            <person name="Brasileiro-Vidal A.C."/>
            <person name="Benko-Iseppon A.M."/>
        </authorList>
    </citation>
    <scope>NUCLEOTIDE SEQUENCE [LARGE SCALE GENOMIC DNA]</scope>
    <source>
        <tissue evidence="1">Leaves</tissue>
    </source>
</reference>
<protein>
    <submittedName>
        <fullName evidence="1">Uncharacterized protein</fullName>
    </submittedName>
</protein>
<organism evidence="1 2">
    <name type="scientific">Stylosanthes scabra</name>
    <dbReference type="NCBI Taxonomy" id="79078"/>
    <lineage>
        <taxon>Eukaryota</taxon>
        <taxon>Viridiplantae</taxon>
        <taxon>Streptophyta</taxon>
        <taxon>Embryophyta</taxon>
        <taxon>Tracheophyta</taxon>
        <taxon>Spermatophyta</taxon>
        <taxon>Magnoliopsida</taxon>
        <taxon>eudicotyledons</taxon>
        <taxon>Gunneridae</taxon>
        <taxon>Pentapetalae</taxon>
        <taxon>rosids</taxon>
        <taxon>fabids</taxon>
        <taxon>Fabales</taxon>
        <taxon>Fabaceae</taxon>
        <taxon>Papilionoideae</taxon>
        <taxon>50 kb inversion clade</taxon>
        <taxon>dalbergioids sensu lato</taxon>
        <taxon>Dalbergieae</taxon>
        <taxon>Pterocarpus clade</taxon>
        <taxon>Stylosanthes</taxon>
    </lineage>
</organism>
<gene>
    <name evidence="1" type="ORF">PIB30_082092</name>
</gene>
<sequence>MGLGDNFIKPDGLNGLYIILGRRTVNDLGGAVLTKFLVMKYETESGEVGTIFGDREAAKKCCNGNLALRKQSREATRIFLADLDARIEEQPRSKPDGDMEKVQIGDSLEHHTFLNQNLPYELKQ</sequence>
<comment type="caution">
    <text evidence="1">The sequence shown here is derived from an EMBL/GenBank/DDBJ whole genome shotgun (WGS) entry which is preliminary data.</text>
</comment>
<dbReference type="EMBL" id="JASCZI010122079">
    <property type="protein sequence ID" value="MED6163654.1"/>
    <property type="molecule type" value="Genomic_DNA"/>
</dbReference>
<name>A0ABU6UR96_9FABA</name>
<proteinExistence type="predicted"/>
<dbReference type="Proteomes" id="UP001341840">
    <property type="component" value="Unassembled WGS sequence"/>
</dbReference>